<feature type="compositionally biased region" description="Basic and acidic residues" evidence="1">
    <location>
        <begin position="773"/>
        <end position="787"/>
    </location>
</feature>
<feature type="compositionally biased region" description="Basic and acidic residues" evidence="1">
    <location>
        <begin position="1089"/>
        <end position="1110"/>
    </location>
</feature>
<feature type="region of interest" description="Disordered" evidence="1">
    <location>
        <begin position="353"/>
        <end position="389"/>
    </location>
</feature>
<dbReference type="EMBL" id="JANYMP010000002">
    <property type="protein sequence ID" value="MCS7476183.1"/>
    <property type="molecule type" value="Genomic_DNA"/>
</dbReference>
<name>A0A9X2VJD2_9PSEU</name>
<feature type="compositionally biased region" description="Low complexity" evidence="1">
    <location>
        <begin position="921"/>
        <end position="932"/>
    </location>
</feature>
<reference evidence="2" key="1">
    <citation type="submission" date="2022-08" db="EMBL/GenBank/DDBJ databases">
        <authorList>
            <person name="Tistechok S."/>
            <person name="Samborskyy M."/>
            <person name="Roman I."/>
        </authorList>
    </citation>
    <scope>NUCLEOTIDE SEQUENCE</scope>
    <source>
        <strain evidence="2">DSM 103496</strain>
    </source>
</reference>
<feature type="compositionally biased region" description="Pro residues" evidence="1">
    <location>
        <begin position="1320"/>
        <end position="1345"/>
    </location>
</feature>
<feature type="compositionally biased region" description="Polar residues" evidence="1">
    <location>
        <begin position="973"/>
        <end position="985"/>
    </location>
</feature>
<feature type="compositionally biased region" description="Polar residues" evidence="1">
    <location>
        <begin position="1163"/>
        <end position="1191"/>
    </location>
</feature>
<proteinExistence type="predicted"/>
<comment type="caution">
    <text evidence="2">The sequence shown here is derived from an EMBL/GenBank/DDBJ whole genome shotgun (WGS) entry which is preliminary data.</text>
</comment>
<feature type="compositionally biased region" description="Low complexity" evidence="1">
    <location>
        <begin position="525"/>
        <end position="560"/>
    </location>
</feature>
<organism evidence="2 3">
    <name type="scientific">Umezawaea endophytica</name>
    <dbReference type="NCBI Taxonomy" id="1654476"/>
    <lineage>
        <taxon>Bacteria</taxon>
        <taxon>Bacillati</taxon>
        <taxon>Actinomycetota</taxon>
        <taxon>Actinomycetes</taxon>
        <taxon>Pseudonocardiales</taxon>
        <taxon>Pseudonocardiaceae</taxon>
        <taxon>Umezawaea</taxon>
    </lineage>
</organism>
<feature type="compositionally biased region" description="Polar residues" evidence="1">
    <location>
        <begin position="839"/>
        <end position="858"/>
    </location>
</feature>
<evidence type="ECO:0000313" key="3">
    <source>
        <dbReference type="Proteomes" id="UP001141259"/>
    </source>
</evidence>
<dbReference type="Proteomes" id="UP001141259">
    <property type="component" value="Unassembled WGS sequence"/>
</dbReference>
<protein>
    <submittedName>
        <fullName evidence="2">Uncharacterized protein</fullName>
    </submittedName>
</protein>
<feature type="compositionally biased region" description="Basic and acidic residues" evidence="1">
    <location>
        <begin position="627"/>
        <end position="644"/>
    </location>
</feature>
<sequence>MAARGEAQADVEVSTLVVPAWRLRWRAPELALVLGERAVALASTRRDEIDRLRAESLVIFASNRMGRGVRIADRALDALRASDKAKEQETSWRLRIELAACATAVGAPLTGFGAVRPVLAADGVPHALRAAALVQASDCLVTIGRGPQLGMALSEADQLYVADTLLDADTRLLQRGLLHASAAAQHRRWGDLQAATDAAGKGLELLAGLGDPSVDSGQVRAKLTLELVCALMDSNRLGEASEVGSPLLDLPVRAPSAGDVGWLRLALATRVHLPAGRVDLARGLLRDAADSAQRHQLDTLLAESLLALAHVHEVSGDLAEALTDLRSAHAAERRRARAVYAVRARLAAEFSGAHRQPVSPHEQLGSLLRPGDGRPSSAQGVMRGSQPPADAVLAPELKQQLRQWRPTQVPKQEGVRVKRSLRAAEDMTVEGISAARAHAADRWRMVQPFGATAPDTTQDSAADPVAPSGGRRRAEDRESAATEVPATPAQGDETAVPATGLIAAAGAMRSGRRRAAREAAEDDTTPTQASPAEPSAPTAPWAAQEAAPEPAPEAVPDSASDTSPEVANVLDSLEAAGLLNKRRSGGRRRAPDSGNEAEPPRQPAESAAAPQPEPPSEPAQPQAAETPKWRVEPPPRLRSEDDQPKPPPSDLFDAPTTVHPAVGADGLPVERPSTGLGAAFAKGPAIPTARAPQTPSALEPPRPPESPRRPDANPAADHNTGTPHVGPDFRLDADSLGRSGFRPASNRPPAEQPFPAEGAADSPRPQAATPGHPDFRLSADSFGRDGFRTANPPADPTPTTPHDWPSAATGHDAPLTPDLPTASGTPDWAHDGGSGSAPGHSSTSRSPDWSATTASNRNGGSGADQPGWAPDTAQAASHPAEPGTRTGQHQDNGRDAEPNWAAGGTPGQATGHQPDSASHSTDWATTNDTTANEGRSTPGWATGGGPGSHAPDWTSGVPRPAETGPAHGGPRSTDPNGGPAQNHQQDPGLGQGFADAPDWATTADRAPTAPPETRPGQDDFGPDPRTQTDQGFVAGSRQAAGSSPDPESRHRSDQGFGADPRYSVDIDGFGDGFQSDHGTGRQGTSRSSDAGRESNAGHEFSAGHDSDTGHDFGAGRQTDAGREFAAGHESGAGREFAAGHDSGAGHDFGAGRQSDSGREFTAGRQSDQDAGTRSAAGSGSDQSARVESDSPTWAPGVRPTWDPSFTPTGVGDSGFTPTGTADSGYTPAGAGDSGFTPTGAGDSGFPSTGAGDPGFTPGDARDSGGYPGSGARTSGVGADFSDFSYGADFAHLSSAPDSLTVPQPPTAPTPEHEPDQVPAVPEPDQIPPIPDPDPIPQPAPIPMPPTSSGFDLGRSRFLTSADVEDDLPELPRRVPAETPPAEPDPFVTAVVVGDRTIEVPSAARASRRHKSDLSLAELLTEALVAYETGRRSDPEADQTASEEIADWISSAETPVSPISPDRLERAGHHVAEPHPEPAPEPEPRPRAQPTDSEKTTYLTPVRDVESTAPIWESGPDGEPDPPYDRWTLPES</sequence>
<evidence type="ECO:0000256" key="1">
    <source>
        <dbReference type="SAM" id="MobiDB-lite"/>
    </source>
</evidence>
<feature type="compositionally biased region" description="Polar residues" evidence="1">
    <location>
        <begin position="907"/>
        <end position="920"/>
    </location>
</feature>
<accession>A0A9X2VJD2</accession>
<feature type="region of interest" description="Disordered" evidence="1">
    <location>
        <begin position="1429"/>
        <end position="1531"/>
    </location>
</feature>
<evidence type="ECO:0000313" key="2">
    <source>
        <dbReference type="EMBL" id="MCS7476183.1"/>
    </source>
</evidence>
<gene>
    <name evidence="2" type="ORF">NZH93_04905</name>
</gene>
<feature type="compositionally biased region" description="Low complexity" evidence="1">
    <location>
        <begin position="994"/>
        <end position="1007"/>
    </location>
</feature>
<feature type="region of interest" description="Disordered" evidence="1">
    <location>
        <begin position="450"/>
        <end position="1387"/>
    </location>
</feature>
<keyword evidence="3" id="KW-1185">Reference proteome</keyword>
<dbReference type="RefSeq" id="WP_259621695.1">
    <property type="nucleotide sequence ID" value="NZ_JANYMP010000002.1"/>
</dbReference>
<feature type="compositionally biased region" description="Basic and acidic residues" evidence="1">
    <location>
        <begin position="1461"/>
        <end position="1485"/>
    </location>
</feature>